<dbReference type="Gene3D" id="1.10.287.1490">
    <property type="match status" value="1"/>
</dbReference>
<keyword evidence="13" id="KW-1185">Reference proteome</keyword>
<dbReference type="GO" id="GO:0007099">
    <property type="term" value="P:centriole replication"/>
    <property type="evidence" value="ECO:0007669"/>
    <property type="project" value="TreeGrafter"/>
</dbReference>
<dbReference type="CDD" id="cd10142">
    <property type="entry name" value="HD_SAS6_N"/>
    <property type="match status" value="1"/>
</dbReference>
<feature type="region of interest" description="Disordered" evidence="10">
    <location>
        <begin position="483"/>
        <end position="504"/>
    </location>
</feature>
<evidence type="ECO:0000256" key="2">
    <source>
        <dbReference type="ARBA" id="ARBA00020407"/>
    </source>
</evidence>
<dbReference type="CTD" id="163786"/>
<keyword evidence="4 9" id="KW-0175">Coiled coil</keyword>
<evidence type="ECO:0000256" key="5">
    <source>
        <dbReference type="ARBA" id="ARBA00023212"/>
    </source>
</evidence>
<keyword evidence="6" id="KW-0131">Cell cycle</keyword>
<evidence type="ECO:0000259" key="11">
    <source>
        <dbReference type="Pfam" id="PF16531"/>
    </source>
</evidence>
<gene>
    <name evidence="14" type="primary">SASS6</name>
</gene>
<evidence type="ECO:0000256" key="9">
    <source>
        <dbReference type="SAM" id="Coils"/>
    </source>
</evidence>
<dbReference type="AlphaFoldDB" id="A0A6P6GWP2"/>
<proteinExistence type="predicted"/>
<feature type="domain" description="SAS-6 coiled-coil" evidence="12">
    <location>
        <begin position="146"/>
        <end position="171"/>
    </location>
</feature>
<feature type="coiled-coil region" evidence="9">
    <location>
        <begin position="366"/>
        <end position="442"/>
    </location>
</feature>
<dbReference type="PANTHER" id="PTHR44281:SF4">
    <property type="entry name" value="SPINDLE ASSEMBLY ABNORMAL PROTEIN 6 HOMOLOG"/>
    <property type="match status" value="1"/>
</dbReference>
<dbReference type="GO" id="GO:0005814">
    <property type="term" value="C:centriole"/>
    <property type="evidence" value="ECO:0007669"/>
    <property type="project" value="TreeGrafter"/>
</dbReference>
<evidence type="ECO:0000256" key="4">
    <source>
        <dbReference type="ARBA" id="ARBA00023054"/>
    </source>
</evidence>
<comment type="subcellular location">
    <subcellularLocation>
        <location evidence="1">Cytoplasm</location>
        <location evidence="1">Cytoskeleton</location>
        <location evidence="1">Microtubule organizing center</location>
        <location evidence="1">Centrosome</location>
    </subcellularLocation>
</comment>
<dbReference type="Proteomes" id="UP000515131">
    <property type="component" value="Unplaced"/>
</dbReference>
<keyword evidence="3" id="KW-0963">Cytoplasm</keyword>
<dbReference type="GeneID" id="112848510"/>
<dbReference type="InterPro" id="IPR038558">
    <property type="entry name" value="SAS-6_N_sf"/>
</dbReference>
<evidence type="ECO:0000313" key="14">
    <source>
        <dbReference type="RefSeq" id="XP_025768030.1"/>
    </source>
</evidence>
<dbReference type="PANTHER" id="PTHR44281">
    <property type="entry name" value="SPINDLE ASSEMBLY ABNORMAL PROTEIN 6 HOMOLOG"/>
    <property type="match status" value="1"/>
</dbReference>
<comment type="subunit">
    <text evidence="7">Nine homodimers form a cartwheel structure with an internal diameter of 23 nm and radial spokes connecting to the microtubule triplets. Forms a complex with CPAP and STIL. Interacts with FBXW5. Interacts with NUP62 and TUBG1 at the centrosome. Interacts with CENATAC; the interaction increases with CENATAC acetylation. Interacts with FZR1; the interaction is regulated by CENATAC and leads to SASS6 proteasomal degradation.</text>
</comment>
<dbReference type="InterPro" id="IPR032396">
    <property type="entry name" value="SAS-6_N"/>
</dbReference>
<dbReference type="InterPro" id="IPR041513">
    <property type="entry name" value="SAS6_CC"/>
</dbReference>
<dbReference type="Pfam" id="PF16531">
    <property type="entry name" value="SAS-6_N"/>
    <property type="match status" value="1"/>
</dbReference>
<evidence type="ECO:0000256" key="7">
    <source>
        <dbReference type="ARBA" id="ARBA00062413"/>
    </source>
</evidence>
<dbReference type="GO" id="GO:0007283">
    <property type="term" value="P:spermatogenesis"/>
    <property type="evidence" value="ECO:0007669"/>
    <property type="project" value="TreeGrafter"/>
</dbReference>
<evidence type="ECO:0000313" key="13">
    <source>
        <dbReference type="Proteomes" id="UP000515131"/>
    </source>
</evidence>
<sequence length="651" mass="73706">MSQVLFQELVPLQVKCKDCEERRVSVRVSIELQSVSNPVHRKDLVIRLTDDTDPFFLYNLVISEEDFQSLKFQQGLLVDFLAFPQKFIDLLQQCTQEHAKEIPRFLLQLVSPAPILDNSPAFLNVVETNPFKHLTHLSLKLLPGNDVEIKKFLASCLKSSKEEKLSLMQSLDDVTRQLKFTQKTLSEKVQELDKLQNEWASHTAALSNKHSQELTNEKEKALQAQVQCQQQHEQQKKDLEILHQRNIQQLQNKLSELEAANKDLMERKYKGDSTIRELKTKLSGVEEELQRAKQEVLSLRRENSTLDAECHEKEKHINQLQTKVAVLEQEIKDKDQLVLRTKEAFDTIQEQKVALEENGEKNQVQLGKLEATIKSLSAELLKANEIIKKLQGDLKTLMGKLKLKNTVTIQQEKLLAEKEEKLQKEQKELQDVGQSLRIKEQEVVNIFCFCMCDYLQSLTNFLRLITWLNKELNENQLVRKQDVLGPSTTPPVHSSSNAIRSGISPNSNVVDGRLTYPACGIGYPVSSAFAFQNTFPHPISAKNNIHPVSGPKVQFNLQFTKPNTSLGDVQTGTTISMPCSTDKENGANLGLESKYLKKREDSIPLRGLSQNLFSNPDHQKDGTFGAVQTSSKPPVLPSAPSAYFPGQLANS</sequence>
<reference evidence="14" key="1">
    <citation type="submission" date="2025-08" db="UniProtKB">
        <authorList>
            <consortium name="RefSeq"/>
        </authorList>
    </citation>
    <scope>IDENTIFICATION</scope>
    <source>
        <tissue evidence="14">Blood</tissue>
    </source>
</reference>
<dbReference type="KEGG" id="pcoo:112848510"/>
<evidence type="ECO:0000256" key="8">
    <source>
        <dbReference type="ARBA" id="ARBA00076980"/>
    </source>
</evidence>
<name>A0A6P6GWP2_PUMCO</name>
<evidence type="ECO:0000256" key="10">
    <source>
        <dbReference type="SAM" id="MobiDB-lite"/>
    </source>
</evidence>
<feature type="domain" description="Spindle assembly abnormal protein 6 N-terminal" evidence="11">
    <location>
        <begin position="5"/>
        <end position="141"/>
    </location>
</feature>
<dbReference type="Gene3D" id="2.170.210.20">
    <property type="entry name" value="Spindle assembly abnormal protein 6, N-terminal domain"/>
    <property type="match status" value="1"/>
</dbReference>
<keyword evidence="5" id="KW-0206">Cytoskeleton</keyword>
<evidence type="ECO:0000256" key="1">
    <source>
        <dbReference type="ARBA" id="ARBA00004300"/>
    </source>
</evidence>
<feature type="coiled-coil region" evidence="9">
    <location>
        <begin position="240"/>
        <end position="337"/>
    </location>
</feature>
<dbReference type="Pfam" id="PF18594">
    <property type="entry name" value="Sas6_CC"/>
    <property type="match status" value="1"/>
</dbReference>
<dbReference type="RefSeq" id="XP_025768030.1">
    <property type="nucleotide sequence ID" value="XM_025912245.1"/>
</dbReference>
<feature type="region of interest" description="Disordered" evidence="10">
    <location>
        <begin position="609"/>
        <end position="651"/>
    </location>
</feature>
<evidence type="ECO:0000256" key="3">
    <source>
        <dbReference type="ARBA" id="ARBA00022490"/>
    </source>
</evidence>
<organism evidence="13 14">
    <name type="scientific">Puma concolor</name>
    <name type="common">Mountain lion</name>
    <name type="synonym">Felis concolor</name>
    <dbReference type="NCBI Taxonomy" id="9696"/>
    <lineage>
        <taxon>Eukaryota</taxon>
        <taxon>Metazoa</taxon>
        <taxon>Chordata</taxon>
        <taxon>Craniata</taxon>
        <taxon>Vertebrata</taxon>
        <taxon>Euteleostomi</taxon>
        <taxon>Mammalia</taxon>
        <taxon>Eutheria</taxon>
        <taxon>Laurasiatheria</taxon>
        <taxon>Carnivora</taxon>
        <taxon>Feliformia</taxon>
        <taxon>Felidae</taxon>
        <taxon>Felinae</taxon>
        <taxon>Puma</taxon>
    </lineage>
</organism>
<dbReference type="FunFam" id="2.170.210.20:FF:000001">
    <property type="entry name" value="Spindle assembly abnormal protein 6 homolog"/>
    <property type="match status" value="1"/>
</dbReference>
<protein>
    <recommendedName>
        <fullName evidence="2">Spindle assembly abnormal protein 6 homolog</fullName>
    </recommendedName>
    <alternativeName>
        <fullName evidence="8">Spindle assembly defective protein 6</fullName>
    </alternativeName>
</protein>
<evidence type="ECO:0000259" key="12">
    <source>
        <dbReference type="Pfam" id="PF18594"/>
    </source>
</evidence>
<dbReference type="GO" id="GO:0005813">
    <property type="term" value="C:centrosome"/>
    <property type="evidence" value="ECO:0007669"/>
    <property type="project" value="UniProtKB-SubCell"/>
</dbReference>
<accession>A0A6P6GWP2</accession>
<evidence type="ECO:0000256" key="6">
    <source>
        <dbReference type="ARBA" id="ARBA00023306"/>
    </source>
</evidence>
<feature type="compositionally biased region" description="Polar residues" evidence="10">
    <location>
        <begin position="486"/>
        <end position="504"/>
    </location>
</feature>